<dbReference type="EMBL" id="ML119105">
    <property type="protein sequence ID" value="RPB17724.1"/>
    <property type="molecule type" value="Genomic_DNA"/>
</dbReference>
<dbReference type="InParanoid" id="A0A3N4L491"/>
<feature type="region of interest" description="Disordered" evidence="1">
    <location>
        <begin position="498"/>
        <end position="525"/>
    </location>
</feature>
<dbReference type="OrthoDB" id="5380370at2759"/>
<feature type="region of interest" description="Disordered" evidence="1">
    <location>
        <begin position="1"/>
        <end position="81"/>
    </location>
</feature>
<feature type="region of interest" description="Disordered" evidence="1">
    <location>
        <begin position="100"/>
        <end position="141"/>
    </location>
</feature>
<proteinExistence type="predicted"/>
<feature type="compositionally biased region" description="Basic residues" evidence="1">
    <location>
        <begin position="13"/>
        <end position="30"/>
    </location>
</feature>
<organism evidence="2 3">
    <name type="scientific">Morchella conica CCBAS932</name>
    <dbReference type="NCBI Taxonomy" id="1392247"/>
    <lineage>
        <taxon>Eukaryota</taxon>
        <taxon>Fungi</taxon>
        <taxon>Dikarya</taxon>
        <taxon>Ascomycota</taxon>
        <taxon>Pezizomycotina</taxon>
        <taxon>Pezizomycetes</taxon>
        <taxon>Pezizales</taxon>
        <taxon>Morchellaceae</taxon>
        <taxon>Morchella</taxon>
    </lineage>
</organism>
<feature type="compositionally biased region" description="Low complexity" evidence="1">
    <location>
        <begin position="293"/>
        <end position="317"/>
    </location>
</feature>
<dbReference type="Proteomes" id="UP000277580">
    <property type="component" value="Unassembled WGS sequence"/>
</dbReference>
<keyword evidence="3" id="KW-1185">Reference proteome</keyword>
<name>A0A3N4L491_9PEZI</name>
<sequence>MPSARPVISHPARPPRHHTPAVTRKISKRRSLYDGSSSSDEGPRPTFKRVSCCTAGISSNNPEMKMRAPIPAMDPVDFDNLPPAVRRKYFSSLERLRYAQQQHTGSSLPPSSHGRSQSSHSAKHNKPKSRARPSFDSFRSNSSLPQASNFILNRPPGTTADEFILSQADAKWYLELPETIRRKHFSREERILLASKCESIIVDAADETIYRIGRQANRSLDTLNSLSSSSTSRASSLDLDGMNAVEEIRKSFRWMEEDGTLDLRLDEFYSQVSSDTVAKPLGKPSIQRAMSLSSRPYRAPSSHSSSPSRPSLGSARRPASHSMGGSRQRSIHSVDKDAAYYQDPEARLKLRVYLASPQKFDEAIEFGFPSATGCKDFFKCRPNTSATIRRVEPGLDDYSTLDSPLFDNFDDTETSSAQNELLAYHKLRDNKFSEFGEPLMGTNILPSRMNNGSLFDPYLHAEPGNREMTLRMTLTRKDLRADENELYGWKKDTDPLALEELPPVSDSDAGQFDWGNAGKDSDSGLKRLWRRITGGSR</sequence>
<feature type="compositionally biased region" description="Low complexity" evidence="1">
    <location>
        <begin position="105"/>
        <end position="120"/>
    </location>
</feature>
<gene>
    <name evidence="2" type="ORF">P167DRAFT_479126</name>
</gene>
<reference evidence="2 3" key="1">
    <citation type="journal article" date="2018" name="Nat. Ecol. Evol.">
        <title>Pezizomycetes genomes reveal the molecular basis of ectomycorrhizal truffle lifestyle.</title>
        <authorList>
            <person name="Murat C."/>
            <person name="Payen T."/>
            <person name="Noel B."/>
            <person name="Kuo A."/>
            <person name="Morin E."/>
            <person name="Chen J."/>
            <person name="Kohler A."/>
            <person name="Krizsan K."/>
            <person name="Balestrini R."/>
            <person name="Da Silva C."/>
            <person name="Montanini B."/>
            <person name="Hainaut M."/>
            <person name="Levati E."/>
            <person name="Barry K.W."/>
            <person name="Belfiori B."/>
            <person name="Cichocki N."/>
            <person name="Clum A."/>
            <person name="Dockter R.B."/>
            <person name="Fauchery L."/>
            <person name="Guy J."/>
            <person name="Iotti M."/>
            <person name="Le Tacon F."/>
            <person name="Lindquist E.A."/>
            <person name="Lipzen A."/>
            <person name="Malagnac F."/>
            <person name="Mello A."/>
            <person name="Molinier V."/>
            <person name="Miyauchi S."/>
            <person name="Poulain J."/>
            <person name="Riccioni C."/>
            <person name="Rubini A."/>
            <person name="Sitrit Y."/>
            <person name="Splivallo R."/>
            <person name="Traeger S."/>
            <person name="Wang M."/>
            <person name="Zifcakova L."/>
            <person name="Wipf D."/>
            <person name="Zambonelli A."/>
            <person name="Paolocci F."/>
            <person name="Nowrousian M."/>
            <person name="Ottonello S."/>
            <person name="Baldrian P."/>
            <person name="Spatafora J.W."/>
            <person name="Henrissat B."/>
            <person name="Nagy L.G."/>
            <person name="Aury J.M."/>
            <person name="Wincker P."/>
            <person name="Grigoriev I.V."/>
            <person name="Bonfante P."/>
            <person name="Martin F.M."/>
        </authorList>
    </citation>
    <scope>NUCLEOTIDE SEQUENCE [LARGE SCALE GENOMIC DNA]</scope>
    <source>
        <strain evidence="2 3">CCBAS932</strain>
    </source>
</reference>
<dbReference type="AlphaFoldDB" id="A0A3N4L491"/>
<feature type="compositionally biased region" description="Basic residues" evidence="1">
    <location>
        <begin position="121"/>
        <end position="131"/>
    </location>
</feature>
<feature type="region of interest" description="Disordered" evidence="1">
    <location>
        <begin position="292"/>
        <end position="335"/>
    </location>
</feature>
<protein>
    <recommendedName>
        <fullName evidence="4">Mucin</fullName>
    </recommendedName>
</protein>
<evidence type="ECO:0008006" key="4">
    <source>
        <dbReference type="Google" id="ProtNLM"/>
    </source>
</evidence>
<evidence type="ECO:0000256" key="1">
    <source>
        <dbReference type="SAM" id="MobiDB-lite"/>
    </source>
</evidence>
<evidence type="ECO:0000313" key="2">
    <source>
        <dbReference type="EMBL" id="RPB17724.1"/>
    </source>
</evidence>
<accession>A0A3N4L491</accession>
<evidence type="ECO:0000313" key="3">
    <source>
        <dbReference type="Proteomes" id="UP000277580"/>
    </source>
</evidence>